<name>A0ABU5H8N1_9BACT</name>
<organism evidence="4 5">
    <name type="scientific">Hyalangium rubrum</name>
    <dbReference type="NCBI Taxonomy" id="3103134"/>
    <lineage>
        <taxon>Bacteria</taxon>
        <taxon>Pseudomonadati</taxon>
        <taxon>Myxococcota</taxon>
        <taxon>Myxococcia</taxon>
        <taxon>Myxococcales</taxon>
        <taxon>Cystobacterineae</taxon>
        <taxon>Archangiaceae</taxon>
        <taxon>Hyalangium</taxon>
    </lineage>
</organism>
<keyword evidence="5" id="KW-1185">Reference proteome</keyword>
<sequence length="197" mass="21112">MDLQTVCVFCGSRPGARPEFLAAAQALGAELARRRITLIYGGASVGLMGALADATLAGGGRAVGVLPFSLQERELGHSGLHELHLVNSMHERKALMAKRADAFIAMPGGFGTFDELFEILTWGQLGLHQKPIGLLNVGGYFEPLQAMVRRGVEDGFIPPAQAEPFAVSASAGELLDRLQAGPTMQVTEKWIRRTEET</sequence>
<keyword evidence="3" id="KW-0203">Cytokinin biosynthesis</keyword>
<gene>
    <name evidence="4" type="ORF">SYV04_23925</name>
</gene>
<dbReference type="NCBIfam" id="TIGR00730">
    <property type="entry name" value="Rossman fold protein, TIGR00730 family"/>
    <property type="match status" value="1"/>
</dbReference>
<dbReference type="InterPro" id="IPR031100">
    <property type="entry name" value="LOG_fam"/>
</dbReference>
<dbReference type="PANTHER" id="PTHR31223">
    <property type="entry name" value="LOG FAMILY PROTEIN YJL055W"/>
    <property type="match status" value="1"/>
</dbReference>
<accession>A0ABU5H8N1</accession>
<dbReference type="Proteomes" id="UP001291309">
    <property type="component" value="Unassembled WGS sequence"/>
</dbReference>
<evidence type="ECO:0000313" key="5">
    <source>
        <dbReference type="Proteomes" id="UP001291309"/>
    </source>
</evidence>
<keyword evidence="3" id="KW-0378">Hydrolase</keyword>
<dbReference type="InterPro" id="IPR005269">
    <property type="entry name" value="LOG"/>
</dbReference>
<dbReference type="SUPFAM" id="SSF102405">
    <property type="entry name" value="MCP/YpsA-like"/>
    <property type="match status" value="1"/>
</dbReference>
<dbReference type="Pfam" id="PF03641">
    <property type="entry name" value="Lysine_decarbox"/>
    <property type="match status" value="1"/>
</dbReference>
<evidence type="ECO:0000256" key="3">
    <source>
        <dbReference type="RuleBase" id="RU363015"/>
    </source>
</evidence>
<comment type="catalytic activity">
    <reaction evidence="1">
        <text>AMP + H2O = D-ribose 5-phosphate + adenine</text>
        <dbReference type="Rhea" id="RHEA:20129"/>
        <dbReference type="ChEBI" id="CHEBI:15377"/>
        <dbReference type="ChEBI" id="CHEBI:16708"/>
        <dbReference type="ChEBI" id="CHEBI:78346"/>
        <dbReference type="ChEBI" id="CHEBI:456215"/>
        <dbReference type="EC" id="3.2.2.4"/>
    </reaction>
</comment>
<comment type="similarity">
    <text evidence="2 3">Belongs to the LOG family.</text>
</comment>
<comment type="caution">
    <text evidence="4">The sequence shown here is derived from an EMBL/GenBank/DDBJ whole genome shotgun (WGS) entry which is preliminary data.</text>
</comment>
<dbReference type="EC" id="3.2.2.n1" evidence="3"/>
<dbReference type="Gene3D" id="3.40.50.450">
    <property type="match status" value="1"/>
</dbReference>
<dbReference type="RefSeq" id="WP_321548186.1">
    <property type="nucleotide sequence ID" value="NZ_JAXIVS010000008.1"/>
</dbReference>
<protein>
    <recommendedName>
        <fullName evidence="3">Cytokinin riboside 5'-monophosphate phosphoribohydrolase</fullName>
        <ecNumber evidence="3">3.2.2.n1</ecNumber>
    </recommendedName>
</protein>
<dbReference type="PANTHER" id="PTHR31223:SF70">
    <property type="entry name" value="LOG FAMILY PROTEIN YJL055W"/>
    <property type="match status" value="1"/>
</dbReference>
<evidence type="ECO:0000256" key="1">
    <source>
        <dbReference type="ARBA" id="ARBA00000274"/>
    </source>
</evidence>
<dbReference type="EMBL" id="JAXIVS010000008">
    <property type="protein sequence ID" value="MDY7229464.1"/>
    <property type="molecule type" value="Genomic_DNA"/>
</dbReference>
<proteinExistence type="inferred from homology"/>
<evidence type="ECO:0000256" key="2">
    <source>
        <dbReference type="ARBA" id="ARBA00006763"/>
    </source>
</evidence>
<reference evidence="4 5" key="1">
    <citation type="submission" date="2023-12" db="EMBL/GenBank/DDBJ databases">
        <title>the genome sequence of Hyalangium sp. s54d21.</title>
        <authorList>
            <person name="Zhang X."/>
        </authorList>
    </citation>
    <scope>NUCLEOTIDE SEQUENCE [LARGE SCALE GENOMIC DNA]</scope>
    <source>
        <strain evidence="5">s54d21</strain>
    </source>
</reference>
<evidence type="ECO:0000313" key="4">
    <source>
        <dbReference type="EMBL" id="MDY7229464.1"/>
    </source>
</evidence>